<keyword evidence="7" id="KW-1003">Cell membrane</keyword>
<comment type="function">
    <text evidence="7">Catalyzes the initial step of the lipid cycle reactions in the biosynthesis of the cell wall peptidoglycan: transfers peptidoglycan precursor phospho-MurNAc-pentapeptide from UDP-MurNAc-pentapeptide onto the lipid carrier undecaprenyl phosphate, yielding undecaprenyl-pyrophosphoryl-MurNAc-pentapeptide, known as lipid I.</text>
</comment>
<protein>
    <recommendedName>
        <fullName evidence="7 8">Phospho-N-acetylmuramoyl-pentapeptide-transferase</fullName>
        <ecNumber evidence="7 8">2.7.8.13</ecNumber>
    </recommendedName>
    <alternativeName>
        <fullName evidence="7">UDP-MurNAc-pentapeptide phosphotransferase</fullName>
    </alternativeName>
</protein>
<evidence type="ECO:0000256" key="5">
    <source>
        <dbReference type="ARBA" id="ARBA00022989"/>
    </source>
</evidence>
<dbReference type="InterPro" id="IPR000715">
    <property type="entry name" value="Glycosyl_transferase_4"/>
</dbReference>
<dbReference type="PANTHER" id="PTHR22926">
    <property type="entry name" value="PHOSPHO-N-ACETYLMURAMOYL-PENTAPEPTIDE-TRANSFERASE"/>
    <property type="match status" value="1"/>
</dbReference>
<keyword evidence="7" id="KW-0131">Cell cycle</keyword>
<dbReference type="NCBIfam" id="TIGR00445">
    <property type="entry name" value="mraY"/>
    <property type="match status" value="1"/>
</dbReference>
<evidence type="ECO:0000256" key="3">
    <source>
        <dbReference type="ARBA" id="ARBA00022679"/>
    </source>
</evidence>
<dbReference type="PROSITE" id="PS01348">
    <property type="entry name" value="MRAY_2"/>
    <property type="match status" value="1"/>
</dbReference>
<keyword evidence="6 7" id="KW-0472">Membrane</keyword>
<feature type="transmembrane region" description="Helical" evidence="7">
    <location>
        <begin position="76"/>
        <end position="93"/>
    </location>
</feature>
<dbReference type="UniPathway" id="UPA00219"/>
<evidence type="ECO:0000313" key="10">
    <source>
        <dbReference type="EMBL" id="PIW13715.1"/>
    </source>
</evidence>
<feature type="transmembrane region" description="Helical" evidence="7">
    <location>
        <begin position="6"/>
        <end position="25"/>
    </location>
</feature>
<comment type="catalytic activity">
    <reaction evidence="7">
        <text>UDP-N-acetyl-alpha-D-muramoyl-L-alanyl-gamma-D-glutamyl-meso-2,6-diaminopimeloyl-D-alanyl-D-alanine + di-trans,octa-cis-undecaprenyl phosphate = di-trans,octa-cis-undecaprenyl diphospho-N-acetyl-alpha-D-muramoyl-L-alanyl-D-glutamyl-meso-2,6-diaminopimeloyl-D-alanyl-D-alanine + UMP</text>
        <dbReference type="Rhea" id="RHEA:28386"/>
        <dbReference type="ChEBI" id="CHEBI:57865"/>
        <dbReference type="ChEBI" id="CHEBI:60392"/>
        <dbReference type="ChEBI" id="CHEBI:61386"/>
        <dbReference type="ChEBI" id="CHEBI:61387"/>
        <dbReference type="EC" id="2.7.8.13"/>
    </reaction>
</comment>
<dbReference type="AlphaFoldDB" id="A0A2M7FX56"/>
<dbReference type="InterPro" id="IPR018480">
    <property type="entry name" value="PNAcMuramoyl-5peptid_Trfase_CS"/>
</dbReference>
<dbReference type="InterPro" id="IPR003524">
    <property type="entry name" value="PNAcMuramoyl-5peptid_Trfase"/>
</dbReference>
<keyword evidence="7" id="KW-0133">Cell shape</keyword>
<sequence length="332" mass="36244">MQTLLALSTVPLTALLAVFFGRYAVEILRRLKLGQHIREEGPQSHLSKGGTPTMGGIIFLIPLLLVTFFFSRPTPHTLILIGLVVLTTSVGFIDDFQKIWLKNNKGITPKQKLAGQIFVGFLLGAYLQWGPPQHAPYTELPFLGADLPLGWLFVPFVILFFVSTTNAVNLTDGLDGLASSVALVTLATLTALLILKGGLNDPLMLPGVILGLSTIGGCLGFLWYNSHPAQVFMGDTGSLGLGGIIAVMAVLGHLELWFLLVGIIFVAEALSVVLQVTYFKKTRKRLFRMSPLHHHFELGGWKETQVVNRFSFVAVLFCLISFIGYYGTHGLP</sequence>
<keyword evidence="7" id="KW-0573">Peptidoglycan synthesis</keyword>
<keyword evidence="7 9" id="KW-0479">Metal-binding</keyword>
<dbReference type="GO" id="GO:0051992">
    <property type="term" value="F:UDP-N-acetylmuramoyl-L-alanyl-D-glutamyl-meso-2,6-diaminopimelyl-D-alanyl-D-alanine:undecaprenyl-phosphate transferase activity"/>
    <property type="evidence" value="ECO:0007669"/>
    <property type="project" value="RHEA"/>
</dbReference>
<dbReference type="Pfam" id="PF00953">
    <property type="entry name" value="Glycos_transf_4"/>
    <property type="match status" value="1"/>
</dbReference>
<comment type="subcellular location">
    <subcellularLocation>
        <location evidence="7">Cell membrane</location>
        <topology evidence="7">Multi-pass membrane protein</topology>
    </subcellularLocation>
    <subcellularLocation>
        <location evidence="1">Membrane</location>
        <topology evidence="1">Multi-pass membrane protein</topology>
    </subcellularLocation>
</comment>
<evidence type="ECO:0000256" key="2">
    <source>
        <dbReference type="ARBA" id="ARBA00005583"/>
    </source>
</evidence>
<dbReference type="GO" id="GO:0008360">
    <property type="term" value="P:regulation of cell shape"/>
    <property type="evidence" value="ECO:0007669"/>
    <property type="project" value="UniProtKB-KW"/>
</dbReference>
<comment type="caution">
    <text evidence="10">The sequence shown here is derived from an EMBL/GenBank/DDBJ whole genome shotgun (WGS) entry which is preliminary data.</text>
</comment>
<evidence type="ECO:0000256" key="8">
    <source>
        <dbReference type="NCBIfam" id="TIGR00445"/>
    </source>
</evidence>
<keyword evidence="7" id="KW-0132">Cell division</keyword>
<dbReference type="CDD" id="cd06852">
    <property type="entry name" value="GT_MraY"/>
    <property type="match status" value="1"/>
</dbReference>
<evidence type="ECO:0000256" key="9">
    <source>
        <dbReference type="PIRSR" id="PIRSR600715-1"/>
    </source>
</evidence>
<evidence type="ECO:0000256" key="4">
    <source>
        <dbReference type="ARBA" id="ARBA00022692"/>
    </source>
</evidence>
<comment type="pathway">
    <text evidence="7">Cell wall biogenesis; peptidoglycan biosynthesis.</text>
</comment>
<dbReference type="GO" id="GO:0071555">
    <property type="term" value="P:cell wall organization"/>
    <property type="evidence" value="ECO:0007669"/>
    <property type="project" value="UniProtKB-KW"/>
</dbReference>
<feature type="transmembrane region" description="Helical" evidence="7">
    <location>
        <begin position="149"/>
        <end position="170"/>
    </location>
</feature>
<reference evidence="10 11" key="1">
    <citation type="submission" date="2017-09" db="EMBL/GenBank/DDBJ databases">
        <title>Depth-based differentiation of microbial function through sediment-hosted aquifers and enrichment of novel symbionts in the deep terrestrial subsurface.</title>
        <authorList>
            <person name="Probst A.J."/>
            <person name="Ladd B."/>
            <person name="Jarett J.K."/>
            <person name="Geller-Mcgrath D.E."/>
            <person name="Sieber C.M."/>
            <person name="Emerson J.B."/>
            <person name="Anantharaman K."/>
            <person name="Thomas B.C."/>
            <person name="Malmstrom R."/>
            <person name="Stieglmeier M."/>
            <person name="Klingl A."/>
            <person name="Woyke T."/>
            <person name="Ryan C.M."/>
            <person name="Banfield J.F."/>
        </authorList>
    </citation>
    <scope>NUCLEOTIDE SEQUENCE [LARGE SCALE GENOMIC DNA]</scope>
    <source>
        <strain evidence="10">CG17_big_fil_post_rev_8_21_14_2_50_48_46</strain>
    </source>
</reference>
<evidence type="ECO:0000313" key="11">
    <source>
        <dbReference type="Proteomes" id="UP000231019"/>
    </source>
</evidence>
<evidence type="ECO:0000256" key="1">
    <source>
        <dbReference type="ARBA" id="ARBA00004141"/>
    </source>
</evidence>
<dbReference type="EMBL" id="PFFQ01000066">
    <property type="protein sequence ID" value="PIW13715.1"/>
    <property type="molecule type" value="Genomic_DNA"/>
</dbReference>
<feature type="transmembrane region" description="Helical" evidence="7">
    <location>
        <begin position="46"/>
        <end position="70"/>
    </location>
</feature>
<evidence type="ECO:0000256" key="7">
    <source>
        <dbReference type="HAMAP-Rule" id="MF_00038"/>
    </source>
</evidence>
<proteinExistence type="inferred from homology"/>
<dbReference type="GO" id="GO:0046872">
    <property type="term" value="F:metal ion binding"/>
    <property type="evidence" value="ECO:0007669"/>
    <property type="project" value="UniProtKB-KW"/>
</dbReference>
<organism evidence="10 11">
    <name type="scientific">bacterium (Candidatus Blackallbacteria) CG17_big_fil_post_rev_8_21_14_2_50_48_46</name>
    <dbReference type="NCBI Taxonomy" id="2014261"/>
    <lineage>
        <taxon>Bacteria</taxon>
        <taxon>Candidatus Blackallbacteria</taxon>
    </lineage>
</organism>
<dbReference type="GO" id="GO:0005886">
    <property type="term" value="C:plasma membrane"/>
    <property type="evidence" value="ECO:0007669"/>
    <property type="project" value="UniProtKB-SubCell"/>
</dbReference>
<feature type="binding site" evidence="9">
    <location>
        <position position="169"/>
    </location>
    <ligand>
        <name>Mg(2+)</name>
        <dbReference type="ChEBI" id="CHEBI:18420"/>
    </ligand>
</feature>
<comment type="similarity">
    <text evidence="2 7">Belongs to the glycosyltransferase 4 family. MraY subfamily.</text>
</comment>
<dbReference type="HAMAP" id="MF_00038">
    <property type="entry name" value="MraY"/>
    <property type="match status" value="1"/>
</dbReference>
<dbReference type="GO" id="GO:0009252">
    <property type="term" value="P:peptidoglycan biosynthetic process"/>
    <property type="evidence" value="ECO:0007669"/>
    <property type="project" value="UniProtKB-UniRule"/>
</dbReference>
<accession>A0A2M7FX56</accession>
<feature type="transmembrane region" description="Helical" evidence="7">
    <location>
        <begin position="113"/>
        <end position="129"/>
    </location>
</feature>
<feature type="transmembrane region" description="Helical" evidence="7">
    <location>
        <begin position="306"/>
        <end position="326"/>
    </location>
</feature>
<dbReference type="PANTHER" id="PTHR22926:SF5">
    <property type="entry name" value="PHOSPHO-N-ACETYLMURAMOYL-PENTAPEPTIDE-TRANSFERASE HOMOLOG"/>
    <property type="match status" value="1"/>
</dbReference>
<dbReference type="GO" id="GO:0008963">
    <property type="term" value="F:phospho-N-acetylmuramoyl-pentapeptide-transferase activity"/>
    <property type="evidence" value="ECO:0007669"/>
    <property type="project" value="UniProtKB-UniRule"/>
</dbReference>
<feature type="transmembrane region" description="Helical" evidence="7">
    <location>
        <begin position="257"/>
        <end position="279"/>
    </location>
</feature>
<gene>
    <name evidence="7" type="primary">mraY</name>
    <name evidence="10" type="ORF">COW36_23885</name>
</gene>
<feature type="transmembrane region" description="Helical" evidence="7">
    <location>
        <begin position="203"/>
        <end position="224"/>
    </location>
</feature>
<dbReference type="GO" id="GO:0051301">
    <property type="term" value="P:cell division"/>
    <property type="evidence" value="ECO:0007669"/>
    <property type="project" value="UniProtKB-KW"/>
</dbReference>
<dbReference type="EC" id="2.7.8.13" evidence="7 8"/>
<keyword evidence="7 9" id="KW-0460">Magnesium</keyword>
<dbReference type="PROSITE" id="PS01347">
    <property type="entry name" value="MRAY_1"/>
    <property type="match status" value="1"/>
</dbReference>
<feature type="transmembrane region" description="Helical" evidence="7">
    <location>
        <begin position="177"/>
        <end position="197"/>
    </location>
</feature>
<feature type="binding site" evidence="9">
    <location>
        <position position="235"/>
    </location>
    <ligand>
        <name>Mg(2+)</name>
        <dbReference type="ChEBI" id="CHEBI:18420"/>
    </ligand>
</feature>
<feature type="transmembrane region" description="Helical" evidence="7">
    <location>
        <begin position="231"/>
        <end position="251"/>
    </location>
</feature>
<keyword evidence="3 7" id="KW-0808">Transferase</keyword>
<dbReference type="Proteomes" id="UP000231019">
    <property type="component" value="Unassembled WGS sequence"/>
</dbReference>
<comment type="cofactor">
    <cofactor evidence="7 9">
        <name>Mg(2+)</name>
        <dbReference type="ChEBI" id="CHEBI:18420"/>
    </cofactor>
</comment>
<keyword evidence="4 7" id="KW-0812">Transmembrane</keyword>
<name>A0A2M7FX56_9BACT</name>
<keyword evidence="5 7" id="KW-1133">Transmembrane helix</keyword>
<evidence type="ECO:0000256" key="6">
    <source>
        <dbReference type="ARBA" id="ARBA00023136"/>
    </source>
</evidence>
<keyword evidence="7" id="KW-0961">Cell wall biogenesis/degradation</keyword>